<name>A0A8J3G341_9PROT</name>
<dbReference type="PANTHER" id="PTHR34219:SF3">
    <property type="entry name" value="BLL7967 PROTEIN"/>
    <property type="match status" value="1"/>
</dbReference>
<dbReference type="PANTHER" id="PTHR34219">
    <property type="entry name" value="IRON-REGULATED INNER MEMBRANE PROTEIN-RELATED"/>
    <property type="match status" value="1"/>
</dbReference>
<organism evidence="2 3">
    <name type="scientific">Algimonas arctica</name>
    <dbReference type="NCBI Taxonomy" id="1479486"/>
    <lineage>
        <taxon>Bacteria</taxon>
        <taxon>Pseudomonadati</taxon>
        <taxon>Pseudomonadota</taxon>
        <taxon>Alphaproteobacteria</taxon>
        <taxon>Maricaulales</taxon>
        <taxon>Robiginitomaculaceae</taxon>
        <taxon>Algimonas</taxon>
    </lineage>
</organism>
<keyword evidence="1" id="KW-1133">Transmembrane helix</keyword>
<feature type="transmembrane region" description="Helical" evidence="1">
    <location>
        <begin position="139"/>
        <end position="160"/>
    </location>
</feature>
<evidence type="ECO:0000256" key="1">
    <source>
        <dbReference type="SAM" id="Phobius"/>
    </source>
</evidence>
<gene>
    <name evidence="2" type="ORF">GCM10009069_26090</name>
</gene>
<accession>A0A8J3G341</accession>
<feature type="transmembrane region" description="Helical" evidence="1">
    <location>
        <begin position="344"/>
        <end position="369"/>
    </location>
</feature>
<feature type="transmembrane region" description="Helical" evidence="1">
    <location>
        <begin position="12"/>
        <end position="34"/>
    </location>
</feature>
<proteinExistence type="predicted"/>
<dbReference type="RefSeq" id="WP_189499157.1">
    <property type="nucleotide sequence ID" value="NZ_BMZH01000013.1"/>
</dbReference>
<dbReference type="Proteomes" id="UP000634004">
    <property type="component" value="Unassembled WGS sequence"/>
</dbReference>
<evidence type="ECO:0000313" key="2">
    <source>
        <dbReference type="EMBL" id="GHB02088.1"/>
    </source>
</evidence>
<comment type="caution">
    <text evidence="2">The sequence shown here is derived from an EMBL/GenBank/DDBJ whole genome shotgun (WGS) entry which is preliminary data.</text>
</comment>
<evidence type="ECO:0000313" key="3">
    <source>
        <dbReference type="Proteomes" id="UP000634004"/>
    </source>
</evidence>
<dbReference type="AlphaFoldDB" id="A0A8J3G341"/>
<keyword evidence="1" id="KW-0812">Transmembrane</keyword>
<sequence>MSFRKIMFWSHLVAGVAAGVFILLMSVTGVLLTYEKNMVNMARNSVNIAVRNDAQRLSFDSLADRARTLDRAGASLIVSRNPDAPVLIQQRGQDPILLNPYTGDQITDPSHKLDAFFGTVTQLHRWLAMTGESRNTGRAITGAANLVFLFIVISGLYLWLPKIWRWSFIRLNLFFRSKLPTSKARDYNWHHVFGIWALIPLFFIVISGVVISYSWAGNLVYKVVGEDVPQRGGRPGASPIDDTAATGDVKPISASLQDAYEAAVADADTRWTSTRITIPRKADDSDASIAFYYGSGVVANHSISYTFDRKASTITETKTSRDASRGSKIRRWLRFIHTGEQYGIIGQTIAGLSTLAACFLVYTGLALSFRRLILPLFRRRHIAARPKQETRKYR</sequence>
<protein>
    <recommendedName>
        <fullName evidence="4">PepSY domain-containing protein</fullName>
    </recommendedName>
</protein>
<reference evidence="2" key="2">
    <citation type="submission" date="2020-09" db="EMBL/GenBank/DDBJ databases">
        <authorList>
            <person name="Sun Q."/>
            <person name="Kim S."/>
        </authorList>
    </citation>
    <scope>NUCLEOTIDE SEQUENCE</scope>
    <source>
        <strain evidence="2">KCTC 32513</strain>
    </source>
</reference>
<feature type="transmembrane region" description="Helical" evidence="1">
    <location>
        <begin position="193"/>
        <end position="216"/>
    </location>
</feature>
<dbReference type="InterPro" id="IPR005625">
    <property type="entry name" value="PepSY-ass_TM"/>
</dbReference>
<keyword evidence="1" id="KW-0472">Membrane</keyword>
<reference evidence="2" key="1">
    <citation type="journal article" date="2014" name="Int. J. Syst. Evol. Microbiol.">
        <title>Complete genome sequence of Corynebacterium casei LMG S-19264T (=DSM 44701T), isolated from a smear-ripened cheese.</title>
        <authorList>
            <consortium name="US DOE Joint Genome Institute (JGI-PGF)"/>
            <person name="Walter F."/>
            <person name="Albersmeier A."/>
            <person name="Kalinowski J."/>
            <person name="Ruckert C."/>
        </authorList>
    </citation>
    <scope>NUCLEOTIDE SEQUENCE</scope>
    <source>
        <strain evidence="2">KCTC 32513</strain>
    </source>
</reference>
<keyword evidence="3" id="KW-1185">Reference proteome</keyword>
<dbReference type="Pfam" id="PF03929">
    <property type="entry name" value="PepSY_TM"/>
    <property type="match status" value="1"/>
</dbReference>
<dbReference type="EMBL" id="BMZH01000013">
    <property type="protein sequence ID" value="GHB02088.1"/>
    <property type="molecule type" value="Genomic_DNA"/>
</dbReference>
<evidence type="ECO:0008006" key="4">
    <source>
        <dbReference type="Google" id="ProtNLM"/>
    </source>
</evidence>